<dbReference type="Pfam" id="PF14014">
    <property type="entry name" value="DUF4230"/>
    <property type="match status" value="1"/>
</dbReference>
<evidence type="ECO:0000256" key="1">
    <source>
        <dbReference type="SAM" id="Phobius"/>
    </source>
</evidence>
<keyword evidence="3" id="KW-1185">Reference proteome</keyword>
<dbReference type="EMBL" id="AP026867">
    <property type="protein sequence ID" value="BDS13518.1"/>
    <property type="molecule type" value="Genomic_DNA"/>
</dbReference>
<feature type="transmembrane region" description="Helical" evidence="1">
    <location>
        <begin position="6"/>
        <end position="25"/>
    </location>
</feature>
<sequence>MKLIDSFGFFLFGAIVGAILYAHYFGKPASTKDPMPDINQHILLERVKKVAKLITVEGEFSNIHQYNDSYWSDISILRKKAIIKVNARVSVGYDLKKAQFEVDNENKILRVKNLPDPEILSIDHDLKYYDIQEGMFNSFTEEELTSIGAVAKKKLEKTASEGPLMEQAKEEGIESLEIIKLLVEQAGWRFEVQNNIVEPSPNPQTVKKLPDSIHIALPDDTNQDTLPN</sequence>
<evidence type="ECO:0000313" key="3">
    <source>
        <dbReference type="Proteomes" id="UP001060919"/>
    </source>
</evidence>
<dbReference type="RefSeq" id="WP_264788786.1">
    <property type="nucleotide sequence ID" value="NZ_AP026867.1"/>
</dbReference>
<accession>A0A915YIJ3</accession>
<keyword evidence="1" id="KW-1133">Transmembrane helix</keyword>
<proteinExistence type="predicted"/>
<keyword evidence="1" id="KW-0472">Membrane</keyword>
<protein>
    <submittedName>
        <fullName evidence="2">DUF4230 domain-containing protein</fullName>
    </submittedName>
</protein>
<dbReference type="InterPro" id="IPR025324">
    <property type="entry name" value="DUF4230"/>
</dbReference>
<dbReference type="Proteomes" id="UP001060919">
    <property type="component" value="Chromosome"/>
</dbReference>
<gene>
    <name evidence="2" type="ORF">AsAng_0042570</name>
</gene>
<reference evidence="2" key="1">
    <citation type="submission" date="2022-09" db="EMBL/GenBank/DDBJ databases">
        <title>Aureispira anguillicida sp. nov., isolated from Leptocephalus of Japanese eel Anguilla japonica.</title>
        <authorList>
            <person name="Yuasa K."/>
            <person name="Mekata T."/>
            <person name="Ikunari K."/>
        </authorList>
    </citation>
    <scope>NUCLEOTIDE SEQUENCE</scope>
    <source>
        <strain evidence="2">EL160426</strain>
    </source>
</reference>
<organism evidence="2 3">
    <name type="scientific">Aureispira anguillae</name>
    <dbReference type="NCBI Taxonomy" id="2864201"/>
    <lineage>
        <taxon>Bacteria</taxon>
        <taxon>Pseudomonadati</taxon>
        <taxon>Bacteroidota</taxon>
        <taxon>Saprospiria</taxon>
        <taxon>Saprospirales</taxon>
        <taxon>Saprospiraceae</taxon>
        <taxon>Aureispira</taxon>
    </lineage>
</organism>
<evidence type="ECO:0000313" key="2">
    <source>
        <dbReference type="EMBL" id="BDS13518.1"/>
    </source>
</evidence>
<keyword evidence="1" id="KW-0812">Transmembrane</keyword>
<name>A0A915YIJ3_9BACT</name>
<dbReference type="KEGG" id="aup:AsAng_0042570"/>
<dbReference type="AlphaFoldDB" id="A0A915YIJ3"/>